<feature type="chain" id="PRO_5025064005" evidence="2">
    <location>
        <begin position="21"/>
        <end position="159"/>
    </location>
</feature>
<dbReference type="AlphaFoldDB" id="A0A653BPT8"/>
<sequence>MVNTLLVVLLLLCAFSCVLVDPQTPGFTFSFETENGVKRAYAYGTPDFHGTYFYYTNDGARHVVNFGGSERASGSFVALAASRPVGPPAKYPTTSPPTTSPPQTRPPTAYAYRPSIAQGGYEAGYAGGYAGESAGGGGGGGSQSIAPGLVASAIGGGLG</sequence>
<proteinExistence type="predicted"/>
<feature type="signal peptide" evidence="2">
    <location>
        <begin position="1"/>
        <end position="20"/>
    </location>
</feature>
<keyword evidence="4" id="KW-1185">Reference proteome</keyword>
<feature type="region of interest" description="Disordered" evidence="1">
    <location>
        <begin position="84"/>
        <end position="111"/>
    </location>
</feature>
<reference evidence="3 4" key="1">
    <citation type="submission" date="2019-01" db="EMBL/GenBank/DDBJ databases">
        <authorList>
            <person name="Sayadi A."/>
        </authorList>
    </citation>
    <scope>NUCLEOTIDE SEQUENCE [LARGE SCALE GENOMIC DNA]</scope>
</reference>
<evidence type="ECO:0000313" key="3">
    <source>
        <dbReference type="EMBL" id="VEN37514.1"/>
    </source>
</evidence>
<keyword evidence="2" id="KW-0732">Signal</keyword>
<name>A0A653BPT8_CALMS</name>
<evidence type="ECO:0000256" key="1">
    <source>
        <dbReference type="SAM" id="MobiDB-lite"/>
    </source>
</evidence>
<evidence type="ECO:0000313" key="4">
    <source>
        <dbReference type="Proteomes" id="UP000410492"/>
    </source>
</evidence>
<protein>
    <submittedName>
        <fullName evidence="3">Uncharacterized protein</fullName>
    </submittedName>
</protein>
<accession>A0A653BPT8</accession>
<dbReference type="EMBL" id="CAACVG010003447">
    <property type="protein sequence ID" value="VEN37514.1"/>
    <property type="molecule type" value="Genomic_DNA"/>
</dbReference>
<gene>
    <name evidence="3" type="ORF">CALMAC_LOCUS2735</name>
</gene>
<dbReference type="Proteomes" id="UP000410492">
    <property type="component" value="Unassembled WGS sequence"/>
</dbReference>
<dbReference type="OrthoDB" id="6760844at2759"/>
<feature type="compositionally biased region" description="Pro residues" evidence="1">
    <location>
        <begin position="85"/>
        <end position="105"/>
    </location>
</feature>
<organism evidence="3 4">
    <name type="scientific">Callosobruchus maculatus</name>
    <name type="common">Southern cowpea weevil</name>
    <name type="synonym">Pulse bruchid</name>
    <dbReference type="NCBI Taxonomy" id="64391"/>
    <lineage>
        <taxon>Eukaryota</taxon>
        <taxon>Metazoa</taxon>
        <taxon>Ecdysozoa</taxon>
        <taxon>Arthropoda</taxon>
        <taxon>Hexapoda</taxon>
        <taxon>Insecta</taxon>
        <taxon>Pterygota</taxon>
        <taxon>Neoptera</taxon>
        <taxon>Endopterygota</taxon>
        <taxon>Coleoptera</taxon>
        <taxon>Polyphaga</taxon>
        <taxon>Cucujiformia</taxon>
        <taxon>Chrysomeloidea</taxon>
        <taxon>Chrysomelidae</taxon>
        <taxon>Bruchinae</taxon>
        <taxon>Bruchini</taxon>
        <taxon>Callosobruchus</taxon>
    </lineage>
</organism>
<evidence type="ECO:0000256" key="2">
    <source>
        <dbReference type="SAM" id="SignalP"/>
    </source>
</evidence>